<accession>A0AC54ZB67</accession>
<evidence type="ECO:0000313" key="1">
    <source>
        <dbReference type="Proteomes" id="UP000694850"/>
    </source>
</evidence>
<organism evidence="1 2">
    <name type="scientific">Orycteropus afer afer</name>
    <dbReference type="NCBI Taxonomy" id="1230840"/>
    <lineage>
        <taxon>Eukaryota</taxon>
        <taxon>Metazoa</taxon>
        <taxon>Chordata</taxon>
        <taxon>Craniata</taxon>
        <taxon>Vertebrata</taxon>
        <taxon>Euteleostomi</taxon>
        <taxon>Mammalia</taxon>
        <taxon>Eutheria</taxon>
        <taxon>Afrotheria</taxon>
        <taxon>Tubulidentata</taxon>
        <taxon>Orycteropodidae</taxon>
        <taxon>Orycteropus</taxon>
    </lineage>
</organism>
<dbReference type="RefSeq" id="XP_042637529.1">
    <property type="nucleotide sequence ID" value="XM_042781595.1"/>
</dbReference>
<evidence type="ECO:0000313" key="2">
    <source>
        <dbReference type="RefSeq" id="XP_042637529.1"/>
    </source>
</evidence>
<sequence length="288" mass="31441">MTQDPALGVPRSQCLKSRRFDYSSGLDRRGACRGRVQALARGHLKARAWSGQSGRMLSRAAWCGVALLCALSLGQRPAEEPSCGPGRFLRGTESDARCCRTCTPKVVLSSPATAMEACPEWDCTCVQPEFHCGDPHCISCKHHPCPPGQEARPQGKFNFGFECVDCAPGTFSEGHDGHCKPRADCSQLGFSTVFPGNRTHNTVCSPGLPAEPCHPLTLALLAMASCILVLAAAQLGLRIWELRRARMWHRGMKLPSEVPLAEDARSYQFPEEERGERLVEEKGRPGDL</sequence>
<proteinExistence type="predicted"/>
<keyword evidence="1" id="KW-1185">Reference proteome</keyword>
<gene>
    <name evidence="2" type="primary">TNFRSF18</name>
</gene>
<name>A0AC54ZB67_ORYAF</name>
<protein>
    <submittedName>
        <fullName evidence="2">Tumor necrosis factor receptor superfamily member 18</fullName>
    </submittedName>
</protein>
<reference evidence="2" key="1">
    <citation type="submission" date="2025-08" db="UniProtKB">
        <authorList>
            <consortium name="RefSeq"/>
        </authorList>
    </citation>
    <scope>IDENTIFICATION</scope>
</reference>
<dbReference type="Proteomes" id="UP000694850">
    <property type="component" value="Unplaced"/>
</dbReference>
<keyword evidence="2" id="KW-0675">Receptor</keyword>